<dbReference type="Proteomes" id="UP000182584">
    <property type="component" value="Unassembled WGS sequence"/>
</dbReference>
<dbReference type="EMBL" id="FOGJ01000049">
    <property type="protein sequence ID" value="SES42558.1"/>
    <property type="molecule type" value="Genomic_DNA"/>
</dbReference>
<evidence type="ECO:0000313" key="2">
    <source>
        <dbReference type="Proteomes" id="UP000182584"/>
    </source>
</evidence>
<dbReference type="RefSeq" id="WP_074759065.1">
    <property type="nucleotide sequence ID" value="NZ_FOGJ01000049.1"/>
</dbReference>
<accession>A0A1H9X8N5</accession>
<sequence>MAKTIKFNLICDDKPIRTIMDLQENFSIEDVLSYYKNGLLSRWLEVRGYNKELKKVSSIKTEDTLGVIKELIKIFGVSADEKKIEEGVYMIEFLDEHKELCTLYEKNKFKVQSIIDDYQAGYIQLVEGILHNPSDVARIKANIEEMASNYKWVLDLNHRELFWTLYDKSVLAVMCLLMNEKTRDYFLPVEIRDLADEKENNNGNKSLFENVYKTNSILGLSNYAKAASESSSSNTSSTAKIYDIQDNADKRNMYNAICKLLKSADFSEKLGDNLKTVAGETAGYWTDLEPKGKKYMIISIGAGDFVRSAGVQGGDLSSVDVNESFVIVDGVDYKSNSNSRKLLYMEV</sequence>
<reference evidence="1 2" key="1">
    <citation type="submission" date="2016-10" db="EMBL/GenBank/DDBJ databases">
        <authorList>
            <person name="de Groot N.N."/>
        </authorList>
    </citation>
    <scope>NUCLEOTIDE SEQUENCE [LARGE SCALE GENOMIC DNA]</scope>
    <source>
        <strain evidence="1 2">AR40</strain>
    </source>
</reference>
<dbReference type="AlphaFoldDB" id="A0A1H9X8N5"/>
<dbReference type="OrthoDB" id="7056571at2"/>
<proteinExistence type="predicted"/>
<organism evidence="1 2">
    <name type="scientific">Butyrivibrio fibrisolvens</name>
    <dbReference type="NCBI Taxonomy" id="831"/>
    <lineage>
        <taxon>Bacteria</taxon>
        <taxon>Bacillati</taxon>
        <taxon>Bacillota</taxon>
        <taxon>Clostridia</taxon>
        <taxon>Lachnospirales</taxon>
        <taxon>Lachnospiraceae</taxon>
        <taxon>Butyrivibrio</taxon>
    </lineage>
</organism>
<evidence type="ECO:0000313" key="1">
    <source>
        <dbReference type="EMBL" id="SES42558.1"/>
    </source>
</evidence>
<protein>
    <submittedName>
        <fullName evidence="1">Uncharacterized protein</fullName>
    </submittedName>
</protein>
<gene>
    <name evidence="1" type="ORF">SAMN04487884_1497</name>
</gene>
<name>A0A1H9X8N5_BUTFI</name>